<dbReference type="SUPFAM" id="SSF141371">
    <property type="entry name" value="PilZ domain-like"/>
    <property type="match status" value="1"/>
</dbReference>
<reference evidence="3" key="1">
    <citation type="submission" date="2018-11" db="EMBL/GenBank/DDBJ databases">
        <title>Complete genome sequence of Paenibacillus sp. ML311-T8.</title>
        <authorList>
            <person name="Nam Y.-D."/>
            <person name="Kang J."/>
            <person name="Chung W.-H."/>
            <person name="Park Y.S."/>
        </authorList>
    </citation>
    <scope>NUCLEOTIDE SEQUENCE [LARGE SCALE GENOMIC DNA]</scope>
    <source>
        <strain evidence="3">ML311-T8</strain>
    </source>
</reference>
<evidence type="ECO:0000259" key="1">
    <source>
        <dbReference type="Pfam" id="PF07238"/>
    </source>
</evidence>
<dbReference type="EMBL" id="CP034235">
    <property type="protein sequence ID" value="QGQ95614.1"/>
    <property type="molecule type" value="Genomic_DNA"/>
</dbReference>
<evidence type="ECO:0000313" key="2">
    <source>
        <dbReference type="EMBL" id="QGQ95614.1"/>
    </source>
</evidence>
<dbReference type="OrthoDB" id="2354159at2"/>
<accession>A0A6B8RIP8</accession>
<sequence length="128" mass="14710">MNTNRRKTPFRYKLVEPFNCVFTITSINKKKININKDAEITLEDVSKFGCRITSDLNLNTQSNLVEVLISIDIINEPEPVSISGTVRWQSSELDLNYYGIKFEEPENEKDHIMSVLKTLAATNQIKMI</sequence>
<proteinExistence type="predicted"/>
<organism evidence="2 3">
    <name type="scientific">Paenibacillus psychroresistens</name>
    <dbReference type="NCBI Taxonomy" id="1778678"/>
    <lineage>
        <taxon>Bacteria</taxon>
        <taxon>Bacillati</taxon>
        <taxon>Bacillota</taxon>
        <taxon>Bacilli</taxon>
        <taxon>Bacillales</taxon>
        <taxon>Paenibacillaceae</taxon>
        <taxon>Paenibacillus</taxon>
    </lineage>
</organism>
<dbReference type="Proteomes" id="UP000426246">
    <property type="component" value="Chromosome"/>
</dbReference>
<dbReference type="AlphaFoldDB" id="A0A6B8RIP8"/>
<feature type="domain" description="PilZ" evidence="1">
    <location>
        <begin position="40"/>
        <end position="109"/>
    </location>
</feature>
<gene>
    <name evidence="2" type="ORF">EHS13_12335</name>
</gene>
<dbReference type="KEGG" id="ppsc:EHS13_12335"/>
<name>A0A6B8RIP8_9BACL</name>
<evidence type="ECO:0000313" key="3">
    <source>
        <dbReference type="Proteomes" id="UP000426246"/>
    </source>
</evidence>
<dbReference type="InterPro" id="IPR009875">
    <property type="entry name" value="PilZ_domain"/>
</dbReference>
<dbReference type="RefSeq" id="WP_155700651.1">
    <property type="nucleotide sequence ID" value="NZ_CP034235.1"/>
</dbReference>
<dbReference type="Pfam" id="PF07238">
    <property type="entry name" value="PilZ"/>
    <property type="match status" value="1"/>
</dbReference>
<dbReference type="Gene3D" id="2.40.10.220">
    <property type="entry name" value="predicted glycosyltransferase like domains"/>
    <property type="match status" value="1"/>
</dbReference>
<dbReference type="GO" id="GO:0035438">
    <property type="term" value="F:cyclic-di-GMP binding"/>
    <property type="evidence" value="ECO:0007669"/>
    <property type="project" value="InterPro"/>
</dbReference>
<keyword evidence="3" id="KW-1185">Reference proteome</keyword>
<protein>
    <submittedName>
        <fullName evidence="2">PilZ domain-containing protein</fullName>
    </submittedName>
</protein>